<accession>A0AAW0E9A8</accession>
<evidence type="ECO:0000313" key="1">
    <source>
        <dbReference type="EMBL" id="KAK7059949.1"/>
    </source>
</evidence>
<protein>
    <submittedName>
        <fullName evidence="1">Uncharacterized protein</fullName>
    </submittedName>
</protein>
<evidence type="ECO:0000313" key="2">
    <source>
        <dbReference type="Proteomes" id="UP001362999"/>
    </source>
</evidence>
<dbReference type="AlphaFoldDB" id="A0AAW0E9A8"/>
<organism evidence="1 2">
    <name type="scientific">Favolaschia claudopus</name>
    <dbReference type="NCBI Taxonomy" id="2862362"/>
    <lineage>
        <taxon>Eukaryota</taxon>
        <taxon>Fungi</taxon>
        <taxon>Dikarya</taxon>
        <taxon>Basidiomycota</taxon>
        <taxon>Agaricomycotina</taxon>
        <taxon>Agaricomycetes</taxon>
        <taxon>Agaricomycetidae</taxon>
        <taxon>Agaricales</taxon>
        <taxon>Marasmiineae</taxon>
        <taxon>Mycenaceae</taxon>
        <taxon>Favolaschia</taxon>
    </lineage>
</organism>
<dbReference type="EMBL" id="JAWWNJ010000003">
    <property type="protein sequence ID" value="KAK7059949.1"/>
    <property type="molecule type" value="Genomic_DNA"/>
</dbReference>
<comment type="caution">
    <text evidence="1">The sequence shown here is derived from an EMBL/GenBank/DDBJ whole genome shotgun (WGS) entry which is preliminary data.</text>
</comment>
<proteinExistence type="predicted"/>
<reference evidence="1 2" key="1">
    <citation type="journal article" date="2024" name="J Genomics">
        <title>Draft genome sequencing and assembly of Favolaschia claudopus CIRM-BRFM 2984 isolated from oak limbs.</title>
        <authorList>
            <person name="Navarro D."/>
            <person name="Drula E."/>
            <person name="Chaduli D."/>
            <person name="Cazenave R."/>
            <person name="Ahrendt S."/>
            <person name="Wang J."/>
            <person name="Lipzen A."/>
            <person name="Daum C."/>
            <person name="Barry K."/>
            <person name="Grigoriev I.V."/>
            <person name="Favel A."/>
            <person name="Rosso M.N."/>
            <person name="Martin F."/>
        </authorList>
    </citation>
    <scope>NUCLEOTIDE SEQUENCE [LARGE SCALE GENOMIC DNA]</scope>
    <source>
        <strain evidence="1 2">CIRM-BRFM 2984</strain>
    </source>
</reference>
<gene>
    <name evidence="1" type="ORF">R3P38DRAFT_3341472</name>
</gene>
<dbReference type="Proteomes" id="UP001362999">
    <property type="component" value="Unassembled WGS sequence"/>
</dbReference>
<sequence>MAQHYAHNPTPQRLVWISLASEMRVFDAVKSILSDSFTSCDRGDDGNNRIFRNCENILSSPLYWIADTVLGFSQNGLGAAHATESKSLLRLCFNRERIPRVHWQHCGKRVSNTICQPKPQYTWNPAFRGLSEVSVIARYEFLQRVEDQILQVGFAKLRLRPQILHFPSTEPSPPTNAQPTDEWLSSEARLPFNVTYSCPPDSEIMRTENVLIYYEGSSPTLVALQKDLRRWSSGPATAFTWTVKFLASSSK</sequence>
<name>A0AAW0E9A8_9AGAR</name>
<keyword evidence="2" id="KW-1185">Reference proteome</keyword>